<accession>A0A433BQF9</accession>
<dbReference type="AlphaFoldDB" id="A0A433BQF9"/>
<proteinExistence type="predicted"/>
<sequence>MPQRSKICKHSFSRDAVTQMIGQNGGHIGCPESGGFFLRASLTLIELLTKTILTMNELAPNSVLARKVKRVKDTWEDDEEEDAGKVGFGAWRCCLAQWDGICRGYGVHDWLSHIE</sequence>
<reference evidence="1 2" key="1">
    <citation type="journal article" date="2018" name="New Phytol.">
        <title>Phylogenomics of Endogonaceae and evolution of mycorrhizas within Mucoromycota.</title>
        <authorList>
            <person name="Chang Y."/>
            <person name="Desiro A."/>
            <person name="Na H."/>
            <person name="Sandor L."/>
            <person name="Lipzen A."/>
            <person name="Clum A."/>
            <person name="Barry K."/>
            <person name="Grigoriev I.V."/>
            <person name="Martin F.M."/>
            <person name="Stajich J.E."/>
            <person name="Smith M.E."/>
            <person name="Bonito G."/>
            <person name="Spatafora J.W."/>
        </authorList>
    </citation>
    <scope>NUCLEOTIDE SEQUENCE [LARGE SCALE GENOMIC DNA]</scope>
    <source>
        <strain evidence="1 2">GMNB39</strain>
    </source>
</reference>
<keyword evidence="2" id="KW-1185">Reference proteome</keyword>
<protein>
    <submittedName>
        <fullName evidence="1">Uncharacterized protein</fullName>
    </submittedName>
</protein>
<dbReference type="InterPro" id="IPR013083">
    <property type="entry name" value="Znf_RING/FYVE/PHD"/>
</dbReference>
<name>A0A433BQF9_9FUNG</name>
<evidence type="ECO:0000313" key="1">
    <source>
        <dbReference type="EMBL" id="RUP28571.1"/>
    </source>
</evidence>
<evidence type="ECO:0000313" key="2">
    <source>
        <dbReference type="Proteomes" id="UP000268093"/>
    </source>
</evidence>
<dbReference type="OrthoDB" id="26899at2759"/>
<organism evidence="1 2">
    <name type="scientific">Jimgerdemannia flammicorona</name>
    <dbReference type="NCBI Taxonomy" id="994334"/>
    <lineage>
        <taxon>Eukaryota</taxon>
        <taxon>Fungi</taxon>
        <taxon>Fungi incertae sedis</taxon>
        <taxon>Mucoromycota</taxon>
        <taxon>Mucoromycotina</taxon>
        <taxon>Endogonomycetes</taxon>
        <taxon>Endogonales</taxon>
        <taxon>Endogonaceae</taxon>
        <taxon>Jimgerdemannia</taxon>
    </lineage>
</organism>
<comment type="caution">
    <text evidence="1">The sequence shown here is derived from an EMBL/GenBank/DDBJ whole genome shotgun (WGS) entry which is preliminary data.</text>
</comment>
<dbReference type="EMBL" id="RBNI01013591">
    <property type="protein sequence ID" value="RUP28571.1"/>
    <property type="molecule type" value="Genomic_DNA"/>
</dbReference>
<dbReference type="Proteomes" id="UP000268093">
    <property type="component" value="Unassembled WGS sequence"/>
</dbReference>
<dbReference type="Gene3D" id="3.30.40.10">
    <property type="entry name" value="Zinc/RING finger domain, C3HC4 (zinc finger)"/>
    <property type="match status" value="1"/>
</dbReference>
<gene>
    <name evidence="1" type="ORF">BC936DRAFT_138713</name>
</gene>